<dbReference type="HOGENOM" id="CLU_067815_1_0_11"/>
<evidence type="ECO:0000313" key="2">
    <source>
        <dbReference type="Proteomes" id="UP000003963"/>
    </source>
</evidence>
<evidence type="ECO:0008006" key="3">
    <source>
        <dbReference type="Google" id="ProtNLM"/>
    </source>
</evidence>
<gene>
    <name evidence="1" type="ORF">SSOG_04829</name>
</gene>
<name>D9WD53_9ACTN</name>
<dbReference type="Proteomes" id="UP000003963">
    <property type="component" value="Unassembled WGS sequence"/>
</dbReference>
<accession>D9WD53</accession>
<keyword evidence="2" id="KW-1185">Reference proteome</keyword>
<dbReference type="STRING" id="457427.SSOG_04829"/>
<reference evidence="1 2" key="1">
    <citation type="submission" date="2009-02" db="EMBL/GenBank/DDBJ databases">
        <title>Annotation of Streptomyces hygroscopicus strain ATCC 53653.</title>
        <authorList>
            <consortium name="The Broad Institute Genome Sequencing Platform"/>
            <consortium name="Broad Institute Microbial Sequencing Center"/>
            <person name="Fischbach M."/>
            <person name="Godfrey P."/>
            <person name="Ward D."/>
            <person name="Young S."/>
            <person name="Zeng Q."/>
            <person name="Koehrsen M."/>
            <person name="Alvarado L."/>
            <person name="Berlin A.M."/>
            <person name="Bochicchio J."/>
            <person name="Borenstein D."/>
            <person name="Chapman S.B."/>
            <person name="Chen Z."/>
            <person name="Engels R."/>
            <person name="Freedman E."/>
            <person name="Gellesch M."/>
            <person name="Goldberg J."/>
            <person name="Griggs A."/>
            <person name="Gujja S."/>
            <person name="Heilman E.R."/>
            <person name="Heiman D.I."/>
            <person name="Hepburn T.A."/>
            <person name="Howarth C."/>
            <person name="Jen D."/>
            <person name="Larson L."/>
            <person name="Lewis B."/>
            <person name="Mehta T."/>
            <person name="Park D."/>
            <person name="Pearson M."/>
            <person name="Richards J."/>
            <person name="Roberts A."/>
            <person name="Saif S."/>
            <person name="Shea T.D."/>
            <person name="Shenoy N."/>
            <person name="Sisk P."/>
            <person name="Stolte C."/>
            <person name="Sykes S.N."/>
            <person name="Thomson T."/>
            <person name="Walk T."/>
            <person name="White J."/>
            <person name="Yandava C."/>
            <person name="Straight P."/>
            <person name="Clardy J."/>
            <person name="Hung D."/>
            <person name="Kolter R."/>
            <person name="Mekalanos J."/>
            <person name="Walker S."/>
            <person name="Walsh C.T."/>
            <person name="Wieland-Brown L.C."/>
            <person name="Haas B."/>
            <person name="Nusbaum C."/>
            <person name="Birren B."/>
        </authorList>
    </citation>
    <scope>NUCLEOTIDE SEQUENCE [LARGE SCALE GENOMIC DNA]</scope>
    <source>
        <strain evidence="1 2">ATCC 53653</strain>
    </source>
</reference>
<dbReference type="AlphaFoldDB" id="D9WD53"/>
<sequence>MSPSARSDHGCTGLAASYAKRWADPIRRHCERYPAMTDELELLRDWDADAAPLTEPARAQARHRLLNTIARTERHPDAAPSRRHALRLATAAVVTMAVTGTAVLIAADGADEGDRTDRAGTNAPQMRNVGAVTVLNGAAARASRHEKPVAPRDDQFIYWKRIIKETERKTGAVKTYVDVNWDSVDGSKRSLTMELGRVIWEKPLGKGEGVWPPREWSRLKKLPTDPEKLIPRIIGVGTSDKSIDDFTAWDWYDAYFMLGELLKWPVLPEGLRPAAYEALALVPGVKATPGMKDSAGRTGVGISYPKDASEKGKYLIFDPESYEFLGFRDERISRSGKKTYIQLSHVVDWAIVDRLKQRP</sequence>
<protein>
    <recommendedName>
        <fullName evidence="3">Tat pathway signal protein</fullName>
    </recommendedName>
</protein>
<dbReference type="EMBL" id="GG657754">
    <property type="protein sequence ID" value="EFL25115.1"/>
    <property type="molecule type" value="Genomic_DNA"/>
</dbReference>
<dbReference type="InterPro" id="IPR047789">
    <property type="entry name" value="CU044_5270-like"/>
</dbReference>
<evidence type="ECO:0000313" key="1">
    <source>
        <dbReference type="EMBL" id="EFL25115.1"/>
    </source>
</evidence>
<dbReference type="NCBIfam" id="NF038083">
    <property type="entry name" value="CU044_5270_fam"/>
    <property type="match status" value="1"/>
</dbReference>
<proteinExistence type="predicted"/>
<organism evidence="1 2">
    <name type="scientific">Streptomyces himastatinicus ATCC 53653</name>
    <dbReference type="NCBI Taxonomy" id="457427"/>
    <lineage>
        <taxon>Bacteria</taxon>
        <taxon>Bacillati</taxon>
        <taxon>Actinomycetota</taxon>
        <taxon>Actinomycetes</taxon>
        <taxon>Kitasatosporales</taxon>
        <taxon>Streptomycetaceae</taxon>
        <taxon>Streptomyces</taxon>
        <taxon>Streptomyces violaceusniger group</taxon>
    </lineage>
</organism>